<dbReference type="InterPro" id="IPR018584">
    <property type="entry name" value="GT87"/>
</dbReference>
<dbReference type="RefSeq" id="WP_303902784.1">
    <property type="nucleotide sequence ID" value="NZ_DYXC01000041.1"/>
</dbReference>
<dbReference type="Proteomes" id="UP000703315">
    <property type="component" value="Unassembled WGS sequence"/>
</dbReference>
<evidence type="ECO:0000256" key="5">
    <source>
        <dbReference type="ARBA" id="ARBA00022989"/>
    </source>
</evidence>
<feature type="transmembrane region" description="Helical" evidence="9">
    <location>
        <begin position="40"/>
        <end position="61"/>
    </location>
</feature>
<feature type="transmembrane region" description="Helical" evidence="9">
    <location>
        <begin position="311"/>
        <end position="329"/>
    </location>
</feature>
<evidence type="ECO:0000313" key="11">
    <source>
        <dbReference type="Proteomes" id="UP000703315"/>
    </source>
</evidence>
<feature type="transmembrane region" description="Helical" evidence="9">
    <location>
        <begin position="179"/>
        <end position="206"/>
    </location>
</feature>
<dbReference type="InterPro" id="IPR016570">
    <property type="entry name" value="UCP010361"/>
</dbReference>
<accession>A0A921FLS9</accession>
<dbReference type="Pfam" id="PF09594">
    <property type="entry name" value="GT87"/>
    <property type="match status" value="1"/>
</dbReference>
<dbReference type="PIRSF" id="PIRSF010361">
    <property type="entry name" value="UCP010361"/>
    <property type="match status" value="1"/>
</dbReference>
<keyword evidence="2" id="KW-1003">Cell membrane</keyword>
<protein>
    <submittedName>
        <fullName evidence="10">Glycosyltransferase 87 family protein</fullName>
    </submittedName>
</protein>
<proteinExistence type="inferred from homology"/>
<dbReference type="EMBL" id="DYXC01000041">
    <property type="protein sequence ID" value="HJF13801.1"/>
    <property type="molecule type" value="Genomic_DNA"/>
</dbReference>
<keyword evidence="3" id="KW-0808">Transferase</keyword>
<feature type="transmembrane region" description="Helical" evidence="9">
    <location>
        <begin position="376"/>
        <end position="399"/>
    </location>
</feature>
<feature type="transmembrane region" description="Helical" evidence="9">
    <location>
        <begin position="109"/>
        <end position="127"/>
    </location>
</feature>
<feature type="compositionally biased region" description="Basic residues" evidence="8">
    <location>
        <begin position="21"/>
        <end position="30"/>
    </location>
</feature>
<evidence type="ECO:0000256" key="4">
    <source>
        <dbReference type="ARBA" id="ARBA00022692"/>
    </source>
</evidence>
<feature type="transmembrane region" description="Helical" evidence="9">
    <location>
        <begin position="212"/>
        <end position="238"/>
    </location>
</feature>
<feature type="region of interest" description="Disordered" evidence="8">
    <location>
        <begin position="1"/>
        <end position="30"/>
    </location>
</feature>
<evidence type="ECO:0000256" key="8">
    <source>
        <dbReference type="SAM" id="MobiDB-lite"/>
    </source>
</evidence>
<evidence type="ECO:0000313" key="10">
    <source>
        <dbReference type="EMBL" id="HJF13801.1"/>
    </source>
</evidence>
<reference evidence="10" key="1">
    <citation type="journal article" date="2021" name="PeerJ">
        <title>Extensive microbial diversity within the chicken gut microbiome revealed by metagenomics and culture.</title>
        <authorList>
            <person name="Gilroy R."/>
            <person name="Ravi A."/>
            <person name="Getino M."/>
            <person name="Pursley I."/>
            <person name="Horton D.L."/>
            <person name="Alikhan N.F."/>
            <person name="Baker D."/>
            <person name="Gharbi K."/>
            <person name="Hall N."/>
            <person name="Watson M."/>
            <person name="Adriaenssens E.M."/>
            <person name="Foster-Nyarko E."/>
            <person name="Jarju S."/>
            <person name="Secka A."/>
            <person name="Antonio M."/>
            <person name="Oren A."/>
            <person name="Chaudhuri R.R."/>
            <person name="La Ragione R."/>
            <person name="Hildebrand F."/>
            <person name="Pallen M.J."/>
        </authorList>
    </citation>
    <scope>NUCLEOTIDE SEQUENCE</scope>
    <source>
        <strain evidence="10">ChiHjej13B12-14962</strain>
    </source>
</reference>
<evidence type="ECO:0000256" key="1">
    <source>
        <dbReference type="ARBA" id="ARBA00004651"/>
    </source>
</evidence>
<feature type="transmembrane region" description="Helical" evidence="9">
    <location>
        <begin position="245"/>
        <end position="262"/>
    </location>
</feature>
<keyword evidence="4 9" id="KW-0812">Transmembrane</keyword>
<feature type="transmembrane region" description="Helical" evidence="9">
    <location>
        <begin position="147"/>
        <end position="167"/>
    </location>
</feature>
<evidence type="ECO:0000256" key="3">
    <source>
        <dbReference type="ARBA" id="ARBA00022679"/>
    </source>
</evidence>
<dbReference type="AlphaFoldDB" id="A0A921FLS9"/>
<evidence type="ECO:0000256" key="2">
    <source>
        <dbReference type="ARBA" id="ARBA00022475"/>
    </source>
</evidence>
<gene>
    <name evidence="10" type="ORF">K8V32_03215</name>
</gene>
<evidence type="ECO:0000256" key="6">
    <source>
        <dbReference type="ARBA" id="ARBA00023136"/>
    </source>
</evidence>
<keyword evidence="6 9" id="KW-0472">Membrane</keyword>
<evidence type="ECO:0000256" key="7">
    <source>
        <dbReference type="ARBA" id="ARBA00024033"/>
    </source>
</evidence>
<sequence length="488" mass="54000">MASRSDDLTAVDPRPETATTHHSRIAPRGKHTLPGRIRTFFAPGHILIILTVGAALIAALLKSPCRIRGWGAPEVYFGGCYSDWTGLWTSRGFASDPWAPFRTDSAFEYPILIAVVASLIAWLAHGLTRVSEILGIDAGANLVFYDLNFLAIVALWIGTVLIVAKLAGIRYWDATMVAVAPGIIFAGFINWDMWAVASMVAAMWAFAKHRNVWAGVLIGLGTAVKVFPLFLVGAILVLAIRTARYYPLLITAAAAAVTWLLVNLPMMLLNPGAWGVFYEFSSDRPPGWSSIWHTYATATDTEIPGQLLSSLAFWSFFVLCAIIAVIGLTTKHRPRLAQLMFLIVAAFILVNKVYSPQFVLWIIPLLVLALPNWRDFLIFSAVELLHFWAIWAYLAGPISEYDVQHQLDEKLYLLAVAGHVVVLIYLMLRVIMDMYDPNQDRVRNSLRHADSQLLPDDDPSGAEFDGAPDRFVLRKRSKRPAAANSGLD</sequence>
<reference evidence="10" key="2">
    <citation type="submission" date="2021-09" db="EMBL/GenBank/DDBJ databases">
        <authorList>
            <person name="Gilroy R."/>
        </authorList>
    </citation>
    <scope>NUCLEOTIDE SEQUENCE</scope>
    <source>
        <strain evidence="10">ChiHjej13B12-14962</strain>
    </source>
</reference>
<organism evidence="10 11">
    <name type="scientific">Enteractinococcus helveticum</name>
    <dbReference type="NCBI Taxonomy" id="1837282"/>
    <lineage>
        <taxon>Bacteria</taxon>
        <taxon>Bacillati</taxon>
        <taxon>Actinomycetota</taxon>
        <taxon>Actinomycetes</taxon>
        <taxon>Micrococcales</taxon>
        <taxon>Micrococcaceae</taxon>
    </lineage>
</organism>
<feature type="transmembrane region" description="Helical" evidence="9">
    <location>
        <begin position="341"/>
        <end position="370"/>
    </location>
</feature>
<evidence type="ECO:0000256" key="9">
    <source>
        <dbReference type="SAM" id="Phobius"/>
    </source>
</evidence>
<comment type="caution">
    <text evidence="10">The sequence shown here is derived from an EMBL/GenBank/DDBJ whole genome shotgun (WGS) entry which is preliminary data.</text>
</comment>
<keyword evidence="5 9" id="KW-1133">Transmembrane helix</keyword>
<feature type="transmembrane region" description="Helical" evidence="9">
    <location>
        <begin position="411"/>
        <end position="432"/>
    </location>
</feature>
<comment type="subcellular location">
    <subcellularLocation>
        <location evidence="1">Cell membrane</location>
        <topology evidence="1">Multi-pass membrane protein</topology>
    </subcellularLocation>
</comment>
<comment type="similarity">
    <text evidence="7">Belongs to the glycosyltransferase 87 family.</text>
</comment>
<name>A0A921FLS9_9MICC</name>
<dbReference type="GO" id="GO:0005886">
    <property type="term" value="C:plasma membrane"/>
    <property type="evidence" value="ECO:0007669"/>
    <property type="project" value="UniProtKB-SubCell"/>
</dbReference>
<dbReference type="GO" id="GO:0016758">
    <property type="term" value="F:hexosyltransferase activity"/>
    <property type="evidence" value="ECO:0007669"/>
    <property type="project" value="InterPro"/>
</dbReference>